<feature type="non-terminal residue" evidence="1">
    <location>
        <position position="1"/>
    </location>
</feature>
<reference evidence="1" key="1">
    <citation type="journal article" date="2014" name="Front. Microbiol.">
        <title>High frequency of phylogenetically diverse reductive dehalogenase-homologous genes in deep subseafloor sedimentary metagenomes.</title>
        <authorList>
            <person name="Kawai M."/>
            <person name="Futagami T."/>
            <person name="Toyoda A."/>
            <person name="Takaki Y."/>
            <person name="Nishi S."/>
            <person name="Hori S."/>
            <person name="Arai W."/>
            <person name="Tsubouchi T."/>
            <person name="Morono Y."/>
            <person name="Uchiyama I."/>
            <person name="Ito T."/>
            <person name="Fujiyama A."/>
            <person name="Inagaki F."/>
            <person name="Takami H."/>
        </authorList>
    </citation>
    <scope>NUCLEOTIDE SEQUENCE</scope>
    <source>
        <strain evidence="1">Expedition CK06-06</strain>
    </source>
</reference>
<dbReference type="AlphaFoldDB" id="X1JTE7"/>
<name>X1JTE7_9ZZZZ</name>
<gene>
    <name evidence="1" type="ORF">S03H2_65177</name>
</gene>
<proteinExistence type="predicted"/>
<comment type="caution">
    <text evidence="1">The sequence shown here is derived from an EMBL/GenBank/DDBJ whole genome shotgun (WGS) entry which is preliminary data.</text>
</comment>
<sequence length="60" mass="6899">VHVKGDAPYQMFSFPMGKQDEVDDWYDVTRVRDLRLRIAGGTAPTGTGNTRTILQQLRRY</sequence>
<accession>X1JTE7</accession>
<organism evidence="1">
    <name type="scientific">marine sediment metagenome</name>
    <dbReference type="NCBI Taxonomy" id="412755"/>
    <lineage>
        <taxon>unclassified sequences</taxon>
        <taxon>metagenomes</taxon>
        <taxon>ecological metagenomes</taxon>
    </lineage>
</organism>
<protein>
    <submittedName>
        <fullName evidence="1">Uncharacterized protein</fullName>
    </submittedName>
</protein>
<dbReference type="EMBL" id="BARU01042417">
    <property type="protein sequence ID" value="GAH84695.1"/>
    <property type="molecule type" value="Genomic_DNA"/>
</dbReference>
<evidence type="ECO:0000313" key="1">
    <source>
        <dbReference type="EMBL" id="GAH84695.1"/>
    </source>
</evidence>